<reference evidence="2" key="1">
    <citation type="submission" date="2022-06" db="EMBL/GenBank/DDBJ databases">
        <authorList>
            <person name="Andreotti S."/>
            <person name="Wyler E."/>
        </authorList>
    </citation>
    <scope>NUCLEOTIDE SEQUENCE</scope>
</reference>
<feature type="compositionally biased region" description="Polar residues" evidence="1">
    <location>
        <begin position="56"/>
        <end position="66"/>
    </location>
</feature>
<protein>
    <submittedName>
        <fullName evidence="2">AC094643.2 protein</fullName>
    </submittedName>
</protein>
<organism evidence="2 3">
    <name type="scientific">Phodopus roborovskii</name>
    <name type="common">Roborovski's desert hamster</name>
    <name type="synonym">Cricetulus roborovskii</name>
    <dbReference type="NCBI Taxonomy" id="109678"/>
    <lineage>
        <taxon>Eukaryota</taxon>
        <taxon>Metazoa</taxon>
        <taxon>Chordata</taxon>
        <taxon>Craniata</taxon>
        <taxon>Vertebrata</taxon>
        <taxon>Euteleostomi</taxon>
        <taxon>Mammalia</taxon>
        <taxon>Eutheria</taxon>
        <taxon>Euarchontoglires</taxon>
        <taxon>Glires</taxon>
        <taxon>Rodentia</taxon>
        <taxon>Myomorpha</taxon>
        <taxon>Muroidea</taxon>
        <taxon>Cricetidae</taxon>
        <taxon>Cricetinae</taxon>
        <taxon>Phodopus</taxon>
    </lineage>
</organism>
<evidence type="ECO:0000256" key="1">
    <source>
        <dbReference type="SAM" id="MobiDB-lite"/>
    </source>
</evidence>
<evidence type="ECO:0000313" key="3">
    <source>
        <dbReference type="Proteomes" id="UP001152836"/>
    </source>
</evidence>
<dbReference type="EMBL" id="CALSGD010000538">
    <property type="protein sequence ID" value="CAH6779220.1"/>
    <property type="molecule type" value="Genomic_DNA"/>
</dbReference>
<dbReference type="Proteomes" id="UP001152836">
    <property type="component" value="Unassembled WGS sequence"/>
</dbReference>
<sequence length="66" mass="7185">MVQFWGPPLLPSDLGQKQRQYCEGGRHALPSHHPSPSTQPHYPSLGDPAGYLRAQPGSSTLPNKPL</sequence>
<feature type="region of interest" description="Disordered" evidence="1">
    <location>
        <begin position="23"/>
        <end position="66"/>
    </location>
</feature>
<proteinExistence type="predicted"/>
<comment type="caution">
    <text evidence="2">The sequence shown here is derived from an EMBL/GenBank/DDBJ whole genome shotgun (WGS) entry which is preliminary data.</text>
</comment>
<feature type="compositionally biased region" description="Low complexity" evidence="1">
    <location>
        <begin position="31"/>
        <end position="44"/>
    </location>
</feature>
<name>A0AAU9YX53_PHORO</name>
<gene>
    <name evidence="2" type="primary">AC094643.2</name>
    <name evidence="2" type="ORF">PHOROB_LOCUS2819</name>
</gene>
<accession>A0AAU9YX53</accession>
<keyword evidence="3" id="KW-1185">Reference proteome</keyword>
<evidence type="ECO:0000313" key="2">
    <source>
        <dbReference type="EMBL" id="CAH6779220.1"/>
    </source>
</evidence>
<dbReference type="AlphaFoldDB" id="A0AAU9YX53"/>